<keyword evidence="2" id="KW-0732">Signal</keyword>
<comment type="caution">
    <text evidence="3">The sequence shown here is derived from an EMBL/GenBank/DDBJ whole genome shotgun (WGS) entry which is preliminary data.</text>
</comment>
<feature type="signal peptide" evidence="2">
    <location>
        <begin position="1"/>
        <end position="17"/>
    </location>
</feature>
<dbReference type="InterPro" id="IPR011990">
    <property type="entry name" value="TPR-like_helical_dom_sf"/>
</dbReference>
<feature type="region of interest" description="Disordered" evidence="1">
    <location>
        <begin position="83"/>
        <end position="102"/>
    </location>
</feature>
<dbReference type="Gene3D" id="1.25.40.10">
    <property type="entry name" value="Tetratricopeptide repeat domain"/>
    <property type="match status" value="2"/>
</dbReference>
<feature type="chain" id="PRO_5037296811" evidence="2">
    <location>
        <begin position="18"/>
        <end position="765"/>
    </location>
</feature>
<reference evidence="3" key="1">
    <citation type="submission" date="2020-12" db="EMBL/GenBank/DDBJ databases">
        <title>Methylobrevis albus sp. nov., isolated from fresh water lack sediment.</title>
        <authorList>
            <person name="Zou Q."/>
        </authorList>
    </citation>
    <scope>NUCLEOTIDE SEQUENCE</scope>
    <source>
        <strain evidence="3">L22</strain>
    </source>
</reference>
<dbReference type="RefSeq" id="WP_197312316.1">
    <property type="nucleotide sequence ID" value="NZ_JADZLT010000053.1"/>
</dbReference>
<evidence type="ECO:0000256" key="2">
    <source>
        <dbReference type="SAM" id="SignalP"/>
    </source>
</evidence>
<feature type="compositionally biased region" description="Low complexity" evidence="1">
    <location>
        <begin position="547"/>
        <end position="562"/>
    </location>
</feature>
<name>A0A931I5K0_9HYPH</name>
<proteinExistence type="predicted"/>
<dbReference type="AlphaFoldDB" id="A0A931I5K0"/>
<feature type="compositionally biased region" description="Basic and acidic residues" evidence="1">
    <location>
        <begin position="514"/>
        <end position="523"/>
    </location>
</feature>
<gene>
    <name evidence="3" type="ORF">I5731_15520</name>
</gene>
<evidence type="ECO:0000313" key="4">
    <source>
        <dbReference type="Proteomes" id="UP000631694"/>
    </source>
</evidence>
<organism evidence="3 4">
    <name type="scientific">Methylobrevis albus</name>
    <dbReference type="NCBI Taxonomy" id="2793297"/>
    <lineage>
        <taxon>Bacteria</taxon>
        <taxon>Pseudomonadati</taxon>
        <taxon>Pseudomonadota</taxon>
        <taxon>Alphaproteobacteria</taxon>
        <taxon>Hyphomicrobiales</taxon>
        <taxon>Pleomorphomonadaceae</taxon>
        <taxon>Methylobrevis</taxon>
    </lineage>
</organism>
<evidence type="ECO:0000313" key="3">
    <source>
        <dbReference type="EMBL" id="MBH0239233.1"/>
    </source>
</evidence>
<feature type="compositionally biased region" description="Low complexity" evidence="1">
    <location>
        <begin position="93"/>
        <end position="102"/>
    </location>
</feature>
<accession>A0A931I5K0</accession>
<feature type="compositionally biased region" description="Pro residues" evidence="1">
    <location>
        <begin position="83"/>
        <end position="92"/>
    </location>
</feature>
<sequence length="765" mass="82465">MKSVLLALAALGTGAGAYVALTGAHLGTAAPAAEHDVMRPLSWSQGAAPVVRTNFRPAAGETGIGHIDINAPIRMAQAAPAPAPAPVAPAAPPAAANGGAAPARQVDETALRFFARQGDTRRLEAEVARLRALYPDWVPPDDFLSVPAETDPLLDAMWQLYAQSRYAELRSAIAERQTSEPAWTPPPDLLDRLAVAEARVRLVNASNLKQFDTVVRLAAEHPSLLTCAEVDVLWRLAEAFAGTERMLRAKDTYLYVLDTCQNPSERLATLQKALPLLPRADLDELLARERTSPDGEPEFAAVRDDLARQSVATGSEQADAVIAPDDVAKVEDLARTGDTASDPLLLGWYRLLRGNAREAERWFRLSRDRENSAEASQGLALALVELDRPGEAEAVVYDWRETSDEIRAVYHAAMINLLAVEPPVAIEPSVLARIVGEIAETRDPTAGQQLGWYAEAIGQTETAAEWFLTTLYWKPDEERAAYGLAIVRSRLGDEAGVAEVQRLWSGRSERIARLGEPETERTRRLGAVPPPDGTVAAEPSPSVAVQPRVAETARPAVAAVRPAPREEQRPPRQVAAEAAAPARRAERPAAGRTPRGCSTGFVAPDSLAPAAALTRGWCLMELNRPMEAAAAFAAALRGGSEETRRDAAYGQSLAYLRLGLADQAAVAATQAPQSQQRVGELNAALLAQRATSAFEAGRYVETILALDERSRIVPEQNDLMTLRGYAYMGLRRYGDARRIFEAAAATGHRDAMRGLAAVDAAKRRY</sequence>
<dbReference type="EMBL" id="JADZLT010000053">
    <property type="protein sequence ID" value="MBH0239233.1"/>
    <property type="molecule type" value="Genomic_DNA"/>
</dbReference>
<protein>
    <submittedName>
        <fullName evidence="3">Cellulose synthase</fullName>
    </submittedName>
</protein>
<evidence type="ECO:0000256" key="1">
    <source>
        <dbReference type="SAM" id="MobiDB-lite"/>
    </source>
</evidence>
<dbReference type="SUPFAM" id="SSF48452">
    <property type="entry name" value="TPR-like"/>
    <property type="match status" value="2"/>
</dbReference>
<dbReference type="Proteomes" id="UP000631694">
    <property type="component" value="Unassembled WGS sequence"/>
</dbReference>
<feature type="compositionally biased region" description="Low complexity" evidence="1">
    <location>
        <begin position="571"/>
        <end position="582"/>
    </location>
</feature>
<keyword evidence="4" id="KW-1185">Reference proteome</keyword>
<feature type="region of interest" description="Disordered" evidence="1">
    <location>
        <begin position="514"/>
        <end position="603"/>
    </location>
</feature>